<dbReference type="EMBL" id="VJMJ01000135">
    <property type="protein sequence ID" value="KAF0732321.1"/>
    <property type="molecule type" value="Genomic_DNA"/>
</dbReference>
<keyword evidence="3" id="KW-1185">Reference proteome</keyword>
<dbReference type="InterPro" id="IPR038765">
    <property type="entry name" value="Papain-like_cys_pep_sf"/>
</dbReference>
<comment type="caution">
    <text evidence="2">The sequence shown here is derived from an EMBL/GenBank/DDBJ whole genome shotgun (WGS) entry which is preliminary data.</text>
</comment>
<dbReference type="Gene3D" id="3.90.70.10">
    <property type="entry name" value="Cysteine proteinases"/>
    <property type="match status" value="1"/>
</dbReference>
<dbReference type="GO" id="GO:0004843">
    <property type="term" value="F:cysteine-type deubiquitinase activity"/>
    <property type="evidence" value="ECO:0007669"/>
    <property type="project" value="InterPro"/>
</dbReference>
<proteinExistence type="predicted"/>
<reference evidence="2 3" key="1">
    <citation type="submission" date="2019-07" db="EMBL/GenBank/DDBJ databases">
        <title>Genomics analysis of Aphanomyces spp. identifies a new class of oomycete effector associated with host adaptation.</title>
        <authorList>
            <person name="Gaulin E."/>
        </authorList>
    </citation>
    <scope>NUCLEOTIDE SEQUENCE [LARGE SCALE GENOMIC DNA]</scope>
    <source>
        <strain evidence="2 3">ATCC 201684</strain>
    </source>
</reference>
<dbReference type="InterPro" id="IPR050185">
    <property type="entry name" value="Ub_carboxyl-term_hydrolase"/>
</dbReference>
<dbReference type="PROSITE" id="PS50235">
    <property type="entry name" value="USP_3"/>
    <property type="match status" value="1"/>
</dbReference>
<feature type="domain" description="USP" evidence="1">
    <location>
        <begin position="115"/>
        <end position="476"/>
    </location>
</feature>
<dbReference type="Pfam" id="PF00443">
    <property type="entry name" value="UCH"/>
    <property type="match status" value="1"/>
</dbReference>
<dbReference type="AlphaFoldDB" id="A0A6G0WXU0"/>
<protein>
    <recommendedName>
        <fullName evidence="1">USP domain-containing protein</fullName>
    </recommendedName>
</protein>
<name>A0A6G0WXU0_9STRA</name>
<dbReference type="PROSITE" id="PS00973">
    <property type="entry name" value="USP_2"/>
    <property type="match status" value="1"/>
</dbReference>
<sequence>MDLWYFGAAGVLSLCLVYPAYFACIHQTQIRLILRGKAVIKFVEAIRATLDLWLTHPSSHWLTTAFAGGTRVPMVETIAKTNELAKEIPTAAATRLPLPPPSLSIEDEDIDPTDATLTNTSNFCFLNATLHCLFRTPRFLNLLHRSMSAQERNLLGDAKETCCWYLMQTGFTMKEEKGACVDVVQLGLATAMKACSTLINMPEQDQQDAEECLSFFLDILNEATKVSPSKSLMTQDFHTVKSFLMHEIQAKSSLHPESYSDLVHHLASVAWDEYVLRNHSFITECFVGQIIRGSSCQFCKRLSCHLQEMSVLSLGLHTASSAMSLESCLDHFKEIEEMQQDNKIWCSQCQDKTNHCIQSLLLRTPQCLVIQLKRFTYTSAVSGKNSAPVYFPVHRLNLSPYLFRRDSHVYYQLYAVCAHLGSTLGAGHYVAYCRLSSTNTTSQWLKYDDEIIKIVDEQTMLDETLHSAYLLFYERLS</sequence>
<dbReference type="PANTHER" id="PTHR21646">
    <property type="entry name" value="UBIQUITIN CARBOXYL-TERMINAL HYDROLASE"/>
    <property type="match status" value="1"/>
</dbReference>
<dbReference type="InterPro" id="IPR018200">
    <property type="entry name" value="USP_CS"/>
</dbReference>
<dbReference type="InterPro" id="IPR028889">
    <property type="entry name" value="USP"/>
</dbReference>
<accession>A0A6G0WXU0</accession>
<dbReference type="InterPro" id="IPR001394">
    <property type="entry name" value="Peptidase_C19_UCH"/>
</dbReference>
<gene>
    <name evidence="2" type="ORF">Ae201684_010610</name>
</gene>
<evidence type="ECO:0000313" key="2">
    <source>
        <dbReference type="EMBL" id="KAF0732321.1"/>
    </source>
</evidence>
<dbReference type="GO" id="GO:0016579">
    <property type="term" value="P:protein deubiquitination"/>
    <property type="evidence" value="ECO:0007669"/>
    <property type="project" value="InterPro"/>
</dbReference>
<dbReference type="SUPFAM" id="SSF54001">
    <property type="entry name" value="Cysteine proteinases"/>
    <property type="match status" value="1"/>
</dbReference>
<dbReference type="Proteomes" id="UP000481153">
    <property type="component" value="Unassembled WGS sequence"/>
</dbReference>
<evidence type="ECO:0000313" key="3">
    <source>
        <dbReference type="Proteomes" id="UP000481153"/>
    </source>
</evidence>
<dbReference type="VEuPathDB" id="FungiDB:AeMF1_002007"/>
<organism evidence="2 3">
    <name type="scientific">Aphanomyces euteiches</name>
    <dbReference type="NCBI Taxonomy" id="100861"/>
    <lineage>
        <taxon>Eukaryota</taxon>
        <taxon>Sar</taxon>
        <taxon>Stramenopiles</taxon>
        <taxon>Oomycota</taxon>
        <taxon>Saprolegniomycetes</taxon>
        <taxon>Saprolegniales</taxon>
        <taxon>Verrucalvaceae</taxon>
        <taxon>Aphanomyces</taxon>
    </lineage>
</organism>
<evidence type="ECO:0000259" key="1">
    <source>
        <dbReference type="PROSITE" id="PS50235"/>
    </source>
</evidence>